<feature type="chain" id="PRO_5031511809" evidence="2">
    <location>
        <begin position="29"/>
        <end position="409"/>
    </location>
</feature>
<feature type="compositionally biased region" description="Basic and acidic residues" evidence="1">
    <location>
        <begin position="391"/>
        <end position="400"/>
    </location>
</feature>
<dbReference type="Gene3D" id="3.40.710.10">
    <property type="entry name" value="DD-peptidase/beta-lactamase superfamily"/>
    <property type="match status" value="1"/>
</dbReference>
<dbReference type="Proteomes" id="UP000594205">
    <property type="component" value="Chromosome"/>
</dbReference>
<feature type="region of interest" description="Disordered" evidence="1">
    <location>
        <begin position="383"/>
        <end position="409"/>
    </location>
</feature>
<dbReference type="Pfam" id="PF00144">
    <property type="entry name" value="Beta-lactamase"/>
    <property type="match status" value="1"/>
</dbReference>
<dbReference type="RefSeq" id="WP_194045991.1">
    <property type="nucleotide sequence ID" value="NZ_CP063373.1"/>
</dbReference>
<accession>A0A7M2SQQ1</accession>
<reference evidence="4 5" key="1">
    <citation type="submission" date="2020-10" db="EMBL/GenBank/DDBJ databases">
        <title>Streptomyces ferrugineus complate genome analysis.</title>
        <authorList>
            <person name="Anwar N."/>
        </authorList>
    </citation>
    <scope>NUCLEOTIDE SEQUENCE [LARGE SCALE GENOMIC DNA]</scope>
    <source>
        <strain evidence="4 5">CCTCC AA2014009</strain>
    </source>
</reference>
<dbReference type="InterPro" id="IPR001466">
    <property type="entry name" value="Beta-lactam-related"/>
</dbReference>
<evidence type="ECO:0000256" key="1">
    <source>
        <dbReference type="SAM" id="MobiDB-lite"/>
    </source>
</evidence>
<protein>
    <submittedName>
        <fullName evidence="4">Beta-lactamase family protein</fullName>
    </submittedName>
</protein>
<dbReference type="KEGG" id="sfeu:IM697_07900"/>
<evidence type="ECO:0000313" key="4">
    <source>
        <dbReference type="EMBL" id="QOV38299.1"/>
    </source>
</evidence>
<dbReference type="InterPro" id="IPR012338">
    <property type="entry name" value="Beta-lactam/transpept-like"/>
</dbReference>
<keyword evidence="2" id="KW-0732">Signal</keyword>
<name>A0A7M2SQQ1_9ACTN</name>
<dbReference type="SUPFAM" id="SSF56601">
    <property type="entry name" value="beta-lactamase/transpeptidase-like"/>
    <property type="match status" value="1"/>
</dbReference>
<dbReference type="EMBL" id="CP063373">
    <property type="protein sequence ID" value="QOV38299.1"/>
    <property type="molecule type" value="Genomic_DNA"/>
</dbReference>
<dbReference type="AlphaFoldDB" id="A0A7M2SQQ1"/>
<evidence type="ECO:0000313" key="5">
    <source>
        <dbReference type="Proteomes" id="UP000594205"/>
    </source>
</evidence>
<organism evidence="4 5">
    <name type="scientific">Streptomyces ferrugineus</name>
    <dbReference type="NCBI Taxonomy" id="1413221"/>
    <lineage>
        <taxon>Bacteria</taxon>
        <taxon>Bacillati</taxon>
        <taxon>Actinomycetota</taxon>
        <taxon>Actinomycetes</taxon>
        <taxon>Kitasatosporales</taxon>
        <taxon>Streptomycetaceae</taxon>
        <taxon>Streptomyces</taxon>
    </lineage>
</organism>
<sequence length="409" mass="43641">MTVRTARATLVAATAVALSLGLAAPALATAPAGDGHQPTRDAMAAAVEAGVPGVTATARDGHRTWSATEGVGNLKTGKPRSAADRYRVGSITKTFVATVLLQLEAEGKLSLDDSVEEWLPGLVRGNGHDGSRITLRQLLNHTSGVFNYTADDDFGRRYFLKDGFFEHRYDTKTPEELVALAMTHKPDFEPGTSWNYSNTNYVLAGMVIEKATGRAYGDEVRERVIRPLHLSATSVPGTRVMVPRPSSRAYSKLAETATGPTYDVTRINPSIAYSAGEMISNSTDLGRFYAALLRGKLLPREQLAEMTTTVPLDDTNGYGLGLMKTELSCGVTVWGHGGGIHGSISEAVTTQDGRRSLAFNFNGDWSGDTVAVVEAEFCGKDGKAGKAGKGGKGEAIEPTRTRGMTFMHP</sequence>
<dbReference type="PANTHER" id="PTHR46825">
    <property type="entry name" value="D-ALANYL-D-ALANINE-CARBOXYPEPTIDASE/ENDOPEPTIDASE AMPH"/>
    <property type="match status" value="1"/>
</dbReference>
<feature type="domain" description="Beta-lactamase-related" evidence="3">
    <location>
        <begin position="43"/>
        <end position="343"/>
    </location>
</feature>
<evidence type="ECO:0000256" key="2">
    <source>
        <dbReference type="SAM" id="SignalP"/>
    </source>
</evidence>
<dbReference type="PANTHER" id="PTHR46825:SF7">
    <property type="entry name" value="D-ALANYL-D-ALANINE CARBOXYPEPTIDASE"/>
    <property type="match status" value="1"/>
</dbReference>
<keyword evidence="5" id="KW-1185">Reference proteome</keyword>
<evidence type="ECO:0000259" key="3">
    <source>
        <dbReference type="Pfam" id="PF00144"/>
    </source>
</evidence>
<feature type="signal peptide" evidence="2">
    <location>
        <begin position="1"/>
        <end position="28"/>
    </location>
</feature>
<proteinExistence type="predicted"/>
<dbReference type="InterPro" id="IPR050491">
    <property type="entry name" value="AmpC-like"/>
</dbReference>
<gene>
    <name evidence="4" type="ORF">IM697_07900</name>
</gene>